<evidence type="ECO:0000313" key="2">
    <source>
        <dbReference type="Proteomes" id="UP000034098"/>
    </source>
</evidence>
<reference evidence="1 2" key="1">
    <citation type="submission" date="2015-02" db="EMBL/GenBank/DDBJ databases">
        <title>Draft genome sequences of ten Microbacterium spp. with emphasis on heavy metal contaminated environments.</title>
        <authorList>
            <person name="Corretto E."/>
        </authorList>
    </citation>
    <scope>NUCLEOTIDE SEQUENCE [LARGE SCALE GENOMIC DNA]</scope>
    <source>
        <strain evidence="1 2">DSM 8608</strain>
    </source>
</reference>
<accession>A0A0M2H9I4</accession>
<dbReference type="AlphaFoldDB" id="A0A0M2H9I4"/>
<protein>
    <submittedName>
        <fullName evidence="1">Uncharacterized protein</fullName>
    </submittedName>
</protein>
<dbReference type="EMBL" id="JYJA01000032">
    <property type="protein sequence ID" value="KJL43227.1"/>
    <property type="molecule type" value="Genomic_DNA"/>
</dbReference>
<organism evidence="1 2">
    <name type="scientific">Microbacterium trichothecenolyticum</name>
    <name type="common">Aureobacterium trichothecenolyticum</name>
    <dbReference type="NCBI Taxonomy" id="69370"/>
    <lineage>
        <taxon>Bacteria</taxon>
        <taxon>Bacillati</taxon>
        <taxon>Actinomycetota</taxon>
        <taxon>Actinomycetes</taxon>
        <taxon>Micrococcales</taxon>
        <taxon>Microbacteriaceae</taxon>
        <taxon>Microbacterium</taxon>
    </lineage>
</organism>
<dbReference type="PATRIC" id="fig|69370.6.peg.1752"/>
<sequence length="41" mass="4872">MRTIRPIVRYGFDQDELRDQADDFEDALRAEMIDAGVIEDW</sequence>
<name>A0A0M2H9I4_MICTR</name>
<comment type="caution">
    <text evidence="1">The sequence shown here is derived from an EMBL/GenBank/DDBJ whole genome shotgun (WGS) entry which is preliminary data.</text>
</comment>
<evidence type="ECO:0000313" key="1">
    <source>
        <dbReference type="EMBL" id="KJL43227.1"/>
    </source>
</evidence>
<gene>
    <name evidence="1" type="ORF">RS82_01721</name>
</gene>
<dbReference type="Proteomes" id="UP000034098">
    <property type="component" value="Unassembled WGS sequence"/>
</dbReference>
<proteinExistence type="predicted"/>
<dbReference type="RefSeq" id="WP_281176474.1">
    <property type="nucleotide sequence ID" value="NZ_JYJA01000032.1"/>
</dbReference>
<keyword evidence="2" id="KW-1185">Reference proteome</keyword>